<keyword evidence="6 7" id="KW-0539">Nucleus</keyword>
<dbReference type="AlphaFoldDB" id="A0A8H5GST8"/>
<dbReference type="InterPro" id="IPR029225">
    <property type="entry name" value="Nse4_Nse3-bd"/>
</dbReference>
<proteinExistence type="inferred from homology"/>
<dbReference type="GO" id="GO:0005634">
    <property type="term" value="C:nucleus"/>
    <property type="evidence" value="ECO:0007669"/>
    <property type="project" value="UniProtKB-SubCell"/>
</dbReference>
<evidence type="ECO:0000256" key="1">
    <source>
        <dbReference type="ARBA" id="ARBA00004123"/>
    </source>
</evidence>
<accession>A0A8H5GST8</accession>
<dbReference type="Pfam" id="PF08743">
    <property type="entry name" value="Nse4_C"/>
    <property type="match status" value="1"/>
</dbReference>
<keyword evidence="3 7" id="KW-0227">DNA damage</keyword>
<dbReference type="EMBL" id="JAACJM010000010">
    <property type="protein sequence ID" value="KAF5370593.1"/>
    <property type="molecule type" value="Genomic_DNA"/>
</dbReference>
<comment type="subcellular location">
    <subcellularLocation>
        <location evidence="1 7">Nucleus</location>
    </subcellularLocation>
</comment>
<evidence type="ECO:0000256" key="5">
    <source>
        <dbReference type="ARBA" id="ARBA00023204"/>
    </source>
</evidence>
<organism evidence="11 12">
    <name type="scientific">Tetrapyrgos nigripes</name>
    <dbReference type="NCBI Taxonomy" id="182062"/>
    <lineage>
        <taxon>Eukaryota</taxon>
        <taxon>Fungi</taxon>
        <taxon>Dikarya</taxon>
        <taxon>Basidiomycota</taxon>
        <taxon>Agaricomycotina</taxon>
        <taxon>Agaricomycetes</taxon>
        <taxon>Agaricomycetidae</taxon>
        <taxon>Agaricales</taxon>
        <taxon>Marasmiineae</taxon>
        <taxon>Marasmiaceae</taxon>
        <taxon>Tetrapyrgos</taxon>
    </lineage>
</organism>
<dbReference type="InterPro" id="IPR027786">
    <property type="entry name" value="Nse4/EID"/>
</dbReference>
<feature type="domain" description="Non-structural maintenance of chromosome element 4 C-terminal" evidence="9">
    <location>
        <begin position="262"/>
        <end position="347"/>
    </location>
</feature>
<dbReference type="Proteomes" id="UP000559256">
    <property type="component" value="Unassembled WGS sequence"/>
</dbReference>
<dbReference type="GO" id="GO:0006310">
    <property type="term" value="P:DNA recombination"/>
    <property type="evidence" value="ECO:0007669"/>
    <property type="project" value="UniProtKB-UniRule"/>
</dbReference>
<comment type="caution">
    <text evidence="11">The sequence shown here is derived from an EMBL/GenBank/DDBJ whole genome shotgun (WGS) entry which is preliminary data.</text>
</comment>
<sequence length="364" mass="41576">MGDHWACDGGREKLTRLSESVRQTTRTQQIITTLSLLAFSVPTIMSDVEMDEPSVLQYDPDQNPEEKRALRRQFRTLGKKFDGDSKAGTEDIETALHQQNALFDHVKTTQEATLDSDLLVKLTSLSNQKAREMKSGSGGFDIEDFVARLVTFMGGRKIENQQLEGDDEEEDVYDLHTPLEWHKVGRNALAKSRRVPIVGFMLGPLSIEQKQRAAVKREKLEKNKDEQTKPQELKEEDISRSTNETTKNVATLESILQETGAINLFKFIVNPNDFAQSVENMFYLSFLIRDGKVAMETSEDGEPIIYSCDQPSDEDYINGLKKRQIVFEFDQATWKRAIEVFDIKEPTVPQREQGKMRIGKKWYG</sequence>
<dbReference type="PANTHER" id="PTHR16140:SF0">
    <property type="entry name" value="NON-STRUCTURAL MAINTENANCE OF CHROMOSOMES ELEMENT 4"/>
    <property type="match status" value="1"/>
</dbReference>
<evidence type="ECO:0000313" key="11">
    <source>
        <dbReference type="EMBL" id="KAF5370593.1"/>
    </source>
</evidence>
<evidence type="ECO:0000256" key="2">
    <source>
        <dbReference type="ARBA" id="ARBA00008997"/>
    </source>
</evidence>
<protein>
    <recommendedName>
        <fullName evidence="7">Non-structural maintenance of chromosomes element 4</fullName>
    </recommendedName>
</protein>
<name>A0A8H5GST8_9AGAR</name>
<evidence type="ECO:0000259" key="9">
    <source>
        <dbReference type="Pfam" id="PF08743"/>
    </source>
</evidence>
<comment type="subunit">
    <text evidence="7">Component of the SMC5-SMC6 complex.</text>
</comment>
<evidence type="ECO:0000256" key="7">
    <source>
        <dbReference type="RuleBase" id="RU365071"/>
    </source>
</evidence>
<evidence type="ECO:0000313" key="12">
    <source>
        <dbReference type="Proteomes" id="UP000559256"/>
    </source>
</evidence>
<comment type="similarity">
    <text evidence="2 7">Belongs to the NSE4 family.</text>
</comment>
<evidence type="ECO:0000256" key="6">
    <source>
        <dbReference type="ARBA" id="ARBA00023242"/>
    </source>
</evidence>
<evidence type="ECO:0000256" key="8">
    <source>
        <dbReference type="SAM" id="MobiDB-lite"/>
    </source>
</evidence>
<keyword evidence="12" id="KW-1185">Reference proteome</keyword>
<feature type="region of interest" description="Disordered" evidence="8">
    <location>
        <begin position="216"/>
        <end position="245"/>
    </location>
</feature>
<comment type="function">
    <text evidence="7">Component of the SMC5-SMC6 complex, that promotes sister chromatid alignment after DNA damage and facilitates double-stranded DNA breaks (DSBs) repair via homologous recombination between sister chromatids.</text>
</comment>
<dbReference type="GO" id="GO:0030915">
    <property type="term" value="C:Smc5-Smc6 complex"/>
    <property type="evidence" value="ECO:0007669"/>
    <property type="project" value="UniProtKB-UniRule"/>
</dbReference>
<keyword evidence="4 7" id="KW-0233">DNA recombination</keyword>
<dbReference type="Pfam" id="PF15412">
    <property type="entry name" value="Nse4-Nse3_bdg"/>
    <property type="match status" value="1"/>
</dbReference>
<keyword evidence="5 7" id="KW-0234">DNA repair</keyword>
<feature type="compositionally biased region" description="Basic and acidic residues" evidence="8">
    <location>
        <begin position="216"/>
        <end position="239"/>
    </location>
</feature>
<dbReference type="InterPro" id="IPR014854">
    <property type="entry name" value="Nse4_C"/>
</dbReference>
<dbReference type="PANTHER" id="PTHR16140">
    <property type="entry name" value="NON-STRUCTURAL MAINTENANCE OF CHROMOSOMES ELEMENT 4"/>
    <property type="match status" value="1"/>
</dbReference>
<dbReference type="GO" id="GO:0006281">
    <property type="term" value="P:DNA repair"/>
    <property type="evidence" value="ECO:0007669"/>
    <property type="project" value="UniProtKB-UniRule"/>
</dbReference>
<reference evidence="11 12" key="1">
    <citation type="journal article" date="2020" name="ISME J.">
        <title>Uncovering the hidden diversity of litter-decomposition mechanisms in mushroom-forming fungi.</title>
        <authorList>
            <person name="Floudas D."/>
            <person name="Bentzer J."/>
            <person name="Ahren D."/>
            <person name="Johansson T."/>
            <person name="Persson P."/>
            <person name="Tunlid A."/>
        </authorList>
    </citation>
    <scope>NUCLEOTIDE SEQUENCE [LARGE SCALE GENOMIC DNA]</scope>
    <source>
        <strain evidence="11 12">CBS 291.85</strain>
    </source>
</reference>
<evidence type="ECO:0000256" key="4">
    <source>
        <dbReference type="ARBA" id="ARBA00023172"/>
    </source>
</evidence>
<gene>
    <name evidence="11" type="ORF">D9758_001970</name>
</gene>
<feature type="domain" description="Nse4/EID protein Nse3/MAGE-binding" evidence="10">
    <location>
        <begin position="115"/>
        <end position="169"/>
    </location>
</feature>
<evidence type="ECO:0000259" key="10">
    <source>
        <dbReference type="Pfam" id="PF15412"/>
    </source>
</evidence>
<evidence type="ECO:0000256" key="3">
    <source>
        <dbReference type="ARBA" id="ARBA00022763"/>
    </source>
</evidence>
<dbReference type="OrthoDB" id="361242at2759"/>